<comment type="caution">
    <text evidence="6">The sequence shown here is derived from an EMBL/GenBank/DDBJ whole genome shotgun (WGS) entry which is preliminary data.</text>
</comment>
<evidence type="ECO:0000313" key="7">
    <source>
        <dbReference type="Proteomes" id="UP001224682"/>
    </source>
</evidence>
<dbReference type="PANTHER" id="PTHR38106">
    <property type="entry name" value="RNA CHAPERONE PROQ"/>
    <property type="match status" value="1"/>
</dbReference>
<dbReference type="InterPro" id="IPR016103">
    <property type="entry name" value="ProQ/FinO"/>
</dbReference>
<keyword evidence="1" id="KW-0963">Cytoplasm</keyword>
<dbReference type="InterPro" id="IPR036442">
    <property type="entry name" value="ProQ/FinO_sf"/>
</dbReference>
<feature type="region of interest" description="Disordered" evidence="4">
    <location>
        <begin position="110"/>
        <end position="129"/>
    </location>
</feature>
<evidence type="ECO:0000313" key="6">
    <source>
        <dbReference type="EMBL" id="MDQ0305293.1"/>
    </source>
</evidence>
<keyword evidence="3" id="KW-0143">Chaperone</keyword>
<dbReference type="Gene3D" id="1.10.1710.10">
    <property type="entry name" value="ProQ/FinO domain"/>
    <property type="match status" value="1"/>
</dbReference>
<dbReference type="SMART" id="SM00945">
    <property type="entry name" value="ProQ"/>
    <property type="match status" value="1"/>
</dbReference>
<organism evidence="6 7">
    <name type="scientific">Ancylobacter polymorphus</name>
    <dbReference type="NCBI Taxonomy" id="223390"/>
    <lineage>
        <taxon>Bacteria</taxon>
        <taxon>Pseudomonadati</taxon>
        <taxon>Pseudomonadota</taxon>
        <taxon>Alphaproteobacteria</taxon>
        <taxon>Hyphomicrobiales</taxon>
        <taxon>Xanthobacteraceae</taxon>
        <taxon>Ancylobacter</taxon>
    </lineage>
</organism>
<dbReference type="Proteomes" id="UP001224682">
    <property type="component" value="Unassembled WGS sequence"/>
</dbReference>
<dbReference type="InterPro" id="IPR023529">
    <property type="entry name" value="ProQ"/>
</dbReference>
<accession>A0ABU0BHH6</accession>
<gene>
    <name evidence="6" type="ORF">J2S75_004345</name>
</gene>
<keyword evidence="7" id="KW-1185">Reference proteome</keyword>
<protein>
    <submittedName>
        <fullName evidence="6">SRNA-binding protein</fullName>
    </submittedName>
</protein>
<evidence type="ECO:0000256" key="2">
    <source>
        <dbReference type="ARBA" id="ARBA00022884"/>
    </source>
</evidence>
<proteinExistence type="predicted"/>
<dbReference type="SUPFAM" id="SSF48657">
    <property type="entry name" value="FinO-like"/>
    <property type="match status" value="1"/>
</dbReference>
<name>A0ABU0BHH6_9HYPH</name>
<dbReference type="Pfam" id="PF04352">
    <property type="entry name" value="ProQ"/>
    <property type="match status" value="1"/>
</dbReference>
<sequence>MSVRENRKAKWRKRKSEAEATRSILVQLFPRCFRDKGQPKQPLKTGIYHDIRAAAPQIPARKLGAALHDYTSGRSYLRAMTIGASRVDLEGWPVETVAIEHAKAAREQIEHIESQTYKRRASHAQDRAA</sequence>
<feature type="domain" description="ProQ/FinO" evidence="5">
    <location>
        <begin position="12"/>
        <end position="125"/>
    </location>
</feature>
<dbReference type="PANTHER" id="PTHR38106:SF1">
    <property type="entry name" value="RNA CHAPERONE PROQ"/>
    <property type="match status" value="1"/>
</dbReference>
<evidence type="ECO:0000256" key="1">
    <source>
        <dbReference type="ARBA" id="ARBA00022490"/>
    </source>
</evidence>
<evidence type="ECO:0000259" key="5">
    <source>
        <dbReference type="SMART" id="SM00945"/>
    </source>
</evidence>
<keyword evidence="2" id="KW-0694">RNA-binding</keyword>
<reference evidence="6 7" key="1">
    <citation type="submission" date="2023-07" db="EMBL/GenBank/DDBJ databases">
        <title>Genomic Encyclopedia of Type Strains, Phase IV (KMG-IV): sequencing the most valuable type-strain genomes for metagenomic binning, comparative biology and taxonomic classification.</title>
        <authorList>
            <person name="Goeker M."/>
        </authorList>
    </citation>
    <scope>NUCLEOTIDE SEQUENCE [LARGE SCALE GENOMIC DNA]</scope>
    <source>
        <strain evidence="6 7">DSM 2457</strain>
    </source>
</reference>
<dbReference type="RefSeq" id="WP_307023210.1">
    <property type="nucleotide sequence ID" value="NZ_JAUSUI010000013.1"/>
</dbReference>
<evidence type="ECO:0000256" key="4">
    <source>
        <dbReference type="SAM" id="MobiDB-lite"/>
    </source>
</evidence>
<evidence type="ECO:0000256" key="3">
    <source>
        <dbReference type="ARBA" id="ARBA00023186"/>
    </source>
</evidence>
<dbReference type="EMBL" id="JAUSUI010000013">
    <property type="protein sequence ID" value="MDQ0305293.1"/>
    <property type="molecule type" value="Genomic_DNA"/>
</dbReference>